<feature type="transmembrane region" description="Helical" evidence="5">
    <location>
        <begin position="58"/>
        <end position="76"/>
    </location>
</feature>
<keyword evidence="3 5" id="KW-1133">Transmembrane helix</keyword>
<evidence type="ECO:0000256" key="5">
    <source>
        <dbReference type="SAM" id="Phobius"/>
    </source>
</evidence>
<gene>
    <name evidence="7" type="ordered locus">Aeqsu_1205</name>
</gene>
<feature type="transmembrane region" description="Helical" evidence="5">
    <location>
        <begin position="162"/>
        <end position="180"/>
    </location>
</feature>
<feature type="transmembrane region" description="Helical" evidence="5">
    <location>
        <begin position="345"/>
        <end position="365"/>
    </location>
</feature>
<organism evidence="7 8">
    <name type="scientific">Aequorivita sublithincola (strain DSM 14238 / LMG 21431 / ACAM 643 / 9-3)</name>
    <dbReference type="NCBI Taxonomy" id="746697"/>
    <lineage>
        <taxon>Bacteria</taxon>
        <taxon>Pseudomonadati</taxon>
        <taxon>Bacteroidota</taxon>
        <taxon>Flavobacteriia</taxon>
        <taxon>Flavobacteriales</taxon>
        <taxon>Flavobacteriaceae</taxon>
        <taxon>Aequorivita</taxon>
    </lineage>
</organism>
<evidence type="ECO:0000256" key="3">
    <source>
        <dbReference type="ARBA" id="ARBA00022989"/>
    </source>
</evidence>
<keyword evidence="4 5" id="KW-0472">Membrane</keyword>
<evidence type="ECO:0000256" key="4">
    <source>
        <dbReference type="ARBA" id="ARBA00023136"/>
    </source>
</evidence>
<evidence type="ECO:0000256" key="1">
    <source>
        <dbReference type="ARBA" id="ARBA00004141"/>
    </source>
</evidence>
<feature type="transmembrane region" description="Helical" evidence="5">
    <location>
        <begin position="377"/>
        <end position="410"/>
    </location>
</feature>
<feature type="domain" description="O-antigen ligase-related" evidence="6">
    <location>
        <begin position="195"/>
        <end position="358"/>
    </location>
</feature>
<comment type="subcellular location">
    <subcellularLocation>
        <location evidence="1">Membrane</location>
        <topology evidence="1">Multi-pass membrane protein</topology>
    </subcellularLocation>
</comment>
<keyword evidence="7" id="KW-0436">Ligase</keyword>
<dbReference type="KEGG" id="asl:Aeqsu_1205"/>
<dbReference type="OrthoDB" id="1631746at2"/>
<dbReference type="eggNOG" id="COG3307">
    <property type="taxonomic scope" value="Bacteria"/>
</dbReference>
<dbReference type="PANTHER" id="PTHR37422:SF13">
    <property type="entry name" value="LIPOPOLYSACCHARIDE BIOSYNTHESIS PROTEIN PA4999-RELATED"/>
    <property type="match status" value="1"/>
</dbReference>
<protein>
    <submittedName>
        <fullName evidence="7">Lipid A core-O-antigen ligase-like enyme</fullName>
    </submittedName>
</protein>
<keyword evidence="8" id="KW-1185">Reference proteome</keyword>
<feature type="transmembrane region" description="Helical" evidence="5">
    <location>
        <begin position="201"/>
        <end position="223"/>
    </location>
</feature>
<feature type="transmembrane region" description="Helical" evidence="5">
    <location>
        <begin position="112"/>
        <end position="132"/>
    </location>
</feature>
<evidence type="ECO:0000259" key="6">
    <source>
        <dbReference type="Pfam" id="PF04932"/>
    </source>
</evidence>
<dbReference type="AlphaFoldDB" id="I3YUN3"/>
<dbReference type="InterPro" id="IPR051533">
    <property type="entry name" value="WaaL-like"/>
</dbReference>
<dbReference type="GO" id="GO:0016020">
    <property type="term" value="C:membrane"/>
    <property type="evidence" value="ECO:0007669"/>
    <property type="project" value="UniProtKB-SubCell"/>
</dbReference>
<dbReference type="Proteomes" id="UP000006049">
    <property type="component" value="Chromosome"/>
</dbReference>
<dbReference type="PANTHER" id="PTHR37422">
    <property type="entry name" value="TEICHURONIC ACID BIOSYNTHESIS PROTEIN TUAE"/>
    <property type="match status" value="1"/>
</dbReference>
<sequence>MNSKDAKRIFLVFGAATAAIGYIFSITTGSIGIMIFLLAWLINYKSITFNKLTKKNKLWPLVLFFLFLILGSFHGGDFYKSQKILVRFIPFLLFPILFITAPIFSSKERLRIIKVFVHSLTIFFIICLIVAISRQIGFWNRGGIFNWYYFYRYDFLEVFKQHPTYLSMFTLLSLSFVLFLKKDLFGKRFLLITTLLIQMTAIIFYGSRIGYILFLFLLVIYFFRNFRTKNGYKKFRSAAIFISSFILMVFLVYKIPIVKERIFYTFGLSYDYKFNNIESINEGGIPEEHGRFLLWKDAVSLIKERPFFGLGTGATEKALLKKYKEMGHILFLDNKYNVHNSYLQTLLMGGIFLLAVYLLIMHNLLWSSLSRKDVSLFMFFLIIAITSITETIFVSRGVQFLSFFYCFFLMREHE</sequence>
<dbReference type="GO" id="GO:0016874">
    <property type="term" value="F:ligase activity"/>
    <property type="evidence" value="ECO:0007669"/>
    <property type="project" value="UniProtKB-KW"/>
</dbReference>
<feature type="transmembrane region" description="Helical" evidence="5">
    <location>
        <begin position="235"/>
        <end position="253"/>
    </location>
</feature>
<evidence type="ECO:0000313" key="8">
    <source>
        <dbReference type="Proteomes" id="UP000006049"/>
    </source>
</evidence>
<dbReference type="InterPro" id="IPR007016">
    <property type="entry name" value="O-antigen_ligase-rel_domated"/>
</dbReference>
<dbReference type="EMBL" id="CP003280">
    <property type="protein sequence ID" value="AFL80701.1"/>
    <property type="molecule type" value="Genomic_DNA"/>
</dbReference>
<evidence type="ECO:0000256" key="2">
    <source>
        <dbReference type="ARBA" id="ARBA00022692"/>
    </source>
</evidence>
<dbReference type="STRING" id="746697.Aeqsu_1205"/>
<reference evidence="7 8" key="1">
    <citation type="submission" date="2012-06" db="EMBL/GenBank/DDBJ databases">
        <title>The complete genome of Aequorivita sublithincola DSM 14238.</title>
        <authorList>
            <consortium name="US DOE Joint Genome Institute (JGI-PGF)"/>
            <person name="Lucas S."/>
            <person name="Copeland A."/>
            <person name="Lapidus A."/>
            <person name="Goodwin L."/>
            <person name="Pitluck S."/>
            <person name="Peters L."/>
            <person name="Munk A.C.C."/>
            <person name="Kyrpides N."/>
            <person name="Mavromatis K."/>
            <person name="Pagani I."/>
            <person name="Ivanova N."/>
            <person name="Ovchinnikova G."/>
            <person name="Zeytun A."/>
            <person name="Detter J.C."/>
            <person name="Han C."/>
            <person name="Land M."/>
            <person name="Hauser L."/>
            <person name="Markowitz V."/>
            <person name="Cheng J.-F."/>
            <person name="Hugenholtz P."/>
            <person name="Woyke T."/>
            <person name="Wu D."/>
            <person name="Tindall B."/>
            <person name="Faehnrich R."/>
            <person name="Brambilla E."/>
            <person name="Klenk H.-P."/>
            <person name="Eisen J.A."/>
        </authorList>
    </citation>
    <scope>NUCLEOTIDE SEQUENCE [LARGE SCALE GENOMIC DNA]</scope>
    <source>
        <strain evidence="8">DSM 14238 / LMG 21431 / ACAM 643 / 9-3</strain>
    </source>
</reference>
<dbReference type="RefSeq" id="WP_014781959.1">
    <property type="nucleotide sequence ID" value="NC_018013.1"/>
</dbReference>
<proteinExistence type="predicted"/>
<keyword evidence="2 5" id="KW-0812">Transmembrane</keyword>
<feature type="transmembrane region" description="Helical" evidence="5">
    <location>
        <begin position="88"/>
        <end position="105"/>
    </location>
</feature>
<accession>I3YUN3</accession>
<dbReference type="Pfam" id="PF04932">
    <property type="entry name" value="Wzy_C"/>
    <property type="match status" value="1"/>
</dbReference>
<dbReference type="HOGENOM" id="CLU_663306_0_0_10"/>
<feature type="transmembrane region" description="Helical" evidence="5">
    <location>
        <begin position="20"/>
        <end position="42"/>
    </location>
</feature>
<name>I3YUN3_AEQSU</name>
<evidence type="ECO:0000313" key="7">
    <source>
        <dbReference type="EMBL" id="AFL80701.1"/>
    </source>
</evidence>